<dbReference type="AlphaFoldDB" id="A0A1R1XMD5"/>
<feature type="region of interest" description="Disordered" evidence="1">
    <location>
        <begin position="156"/>
        <end position="176"/>
    </location>
</feature>
<gene>
    <name evidence="2" type="ORF">AYI70_g7026</name>
</gene>
<comment type="caution">
    <text evidence="2">The sequence shown here is derived from an EMBL/GenBank/DDBJ whole genome shotgun (WGS) entry which is preliminary data.</text>
</comment>
<evidence type="ECO:0000313" key="2">
    <source>
        <dbReference type="EMBL" id="OMJ15793.1"/>
    </source>
</evidence>
<dbReference type="EMBL" id="LSSN01002552">
    <property type="protein sequence ID" value="OMJ15793.1"/>
    <property type="molecule type" value="Genomic_DNA"/>
</dbReference>
<dbReference type="OrthoDB" id="10436103at2759"/>
<name>A0A1R1XMD5_9FUNG</name>
<protein>
    <submittedName>
        <fullName evidence="2">Uncharacterized protein</fullName>
    </submittedName>
</protein>
<keyword evidence="3" id="KW-1185">Reference proteome</keyword>
<proteinExistence type="predicted"/>
<evidence type="ECO:0000313" key="3">
    <source>
        <dbReference type="Proteomes" id="UP000187283"/>
    </source>
</evidence>
<dbReference type="Proteomes" id="UP000187283">
    <property type="component" value="Unassembled WGS sequence"/>
</dbReference>
<organism evidence="2 3">
    <name type="scientific">Smittium culicis</name>
    <dbReference type="NCBI Taxonomy" id="133412"/>
    <lineage>
        <taxon>Eukaryota</taxon>
        <taxon>Fungi</taxon>
        <taxon>Fungi incertae sedis</taxon>
        <taxon>Zoopagomycota</taxon>
        <taxon>Kickxellomycotina</taxon>
        <taxon>Harpellomycetes</taxon>
        <taxon>Harpellales</taxon>
        <taxon>Legeriomycetaceae</taxon>
        <taxon>Smittium</taxon>
    </lineage>
</organism>
<accession>A0A1R1XMD5</accession>
<sequence length="327" mass="36430">MLARRHMSSELYWESSSNVNRSSTWLSNASMTPGAQELLPVDIGIMDFDSETEEHSHPEPIFLEEPAETMPPNILRIMDTIRGKDAYKRQESDDGLACTQAKDCDSTSGVSLLGQHNHTIVRKEIRRNDFPRTSRNSRENLVTLLENQYSSSGDLYPISTQSSRCSEQTDSSNRMVSVSGDIRHTKLHAWPTRLGSICLPDEQEDKEILQLFHRQPSSATELTSFQMNIVKHPLCVPTLESDCANRVEGAQGTNNDEFSYANVEIGQMVPGSDVALCVPTFTTASNNSSARSQKRKVSALGKKALELDGVEDQRRFLETQGLGTYVS</sequence>
<evidence type="ECO:0000256" key="1">
    <source>
        <dbReference type="SAM" id="MobiDB-lite"/>
    </source>
</evidence>
<reference evidence="2 3" key="1">
    <citation type="submission" date="2017-01" db="EMBL/GenBank/DDBJ databases">
        <authorList>
            <person name="Mah S.A."/>
            <person name="Swanson W.J."/>
            <person name="Moy G.W."/>
            <person name="Vacquier V.D."/>
        </authorList>
    </citation>
    <scope>NUCLEOTIDE SEQUENCE [LARGE SCALE GENOMIC DNA]</scope>
    <source>
        <strain evidence="2 3">GSMNP</strain>
    </source>
</reference>